<keyword evidence="2 10" id="KW-0723">Serine/threonine-protein kinase</keyword>
<keyword evidence="4 9" id="KW-0547">Nucleotide-binding</keyword>
<proteinExistence type="inferred from homology"/>
<keyword evidence="13" id="KW-1185">Reference proteome</keyword>
<feature type="domain" description="Protein kinase" evidence="11">
    <location>
        <begin position="27"/>
        <end position="281"/>
    </location>
</feature>
<comment type="catalytic activity">
    <reaction evidence="8">
        <text>L-seryl-[protein] + ATP = O-phospho-L-seryl-[protein] + ADP + H(+)</text>
        <dbReference type="Rhea" id="RHEA:17989"/>
        <dbReference type="Rhea" id="RHEA-COMP:9863"/>
        <dbReference type="Rhea" id="RHEA-COMP:11604"/>
        <dbReference type="ChEBI" id="CHEBI:15378"/>
        <dbReference type="ChEBI" id="CHEBI:29999"/>
        <dbReference type="ChEBI" id="CHEBI:30616"/>
        <dbReference type="ChEBI" id="CHEBI:83421"/>
        <dbReference type="ChEBI" id="CHEBI:456216"/>
        <dbReference type="EC" id="2.7.11.1"/>
    </reaction>
</comment>
<dbReference type="FunFam" id="1.10.510.10:FF:000571">
    <property type="entry name" value="Maternal embryonic leucine zipper kinase"/>
    <property type="match status" value="1"/>
</dbReference>
<sequence length="283" mass="33039">MNSLELYESIFNEKFEPSDKQKKVGNYRLVEVIGKGAFGTVWKGKHVLTRNEVAIKVVPKKSILQRDRAKRRFLSETQALKRLEHNNIVKLLTWMETDKNFYLVMEFICGESLKRYLRKRGRISEYECKTYIGQITQALKYMHDQDIVHRDIKLDNIVLEKGKDRVKIIDLGLSVNLSKVDNSRLCGSLHYMAPEVLDRQAFSTAVDVWSLGVCLYHLVTGSHPFHHTSIRNMSNMYFHILRGFTLPNSLTEECRDLLHNMLDMNPEDRISTENILIHAWLRS</sequence>
<accession>A0AA89C4C6</accession>
<dbReference type="InterPro" id="IPR000719">
    <property type="entry name" value="Prot_kinase_dom"/>
</dbReference>
<dbReference type="GO" id="GO:0005524">
    <property type="term" value="F:ATP binding"/>
    <property type="evidence" value="ECO:0007669"/>
    <property type="project" value="UniProtKB-UniRule"/>
</dbReference>
<dbReference type="EC" id="2.7.11.1" evidence="1"/>
<evidence type="ECO:0000256" key="8">
    <source>
        <dbReference type="ARBA" id="ARBA00048679"/>
    </source>
</evidence>
<dbReference type="PROSITE" id="PS00108">
    <property type="entry name" value="PROTEIN_KINASE_ST"/>
    <property type="match status" value="1"/>
</dbReference>
<comment type="similarity">
    <text evidence="10">Belongs to the protein kinase superfamily.</text>
</comment>
<dbReference type="InterPro" id="IPR008271">
    <property type="entry name" value="Ser/Thr_kinase_AS"/>
</dbReference>
<dbReference type="InterPro" id="IPR011009">
    <property type="entry name" value="Kinase-like_dom_sf"/>
</dbReference>
<dbReference type="Gene3D" id="1.10.510.10">
    <property type="entry name" value="Transferase(Phosphotransferase) domain 1"/>
    <property type="match status" value="1"/>
</dbReference>
<evidence type="ECO:0000259" key="11">
    <source>
        <dbReference type="PROSITE" id="PS50011"/>
    </source>
</evidence>
<dbReference type="GO" id="GO:0004674">
    <property type="term" value="F:protein serine/threonine kinase activity"/>
    <property type="evidence" value="ECO:0007669"/>
    <property type="project" value="UniProtKB-KW"/>
</dbReference>
<evidence type="ECO:0000256" key="7">
    <source>
        <dbReference type="ARBA" id="ARBA00047899"/>
    </source>
</evidence>
<dbReference type="PROSITE" id="PS50011">
    <property type="entry name" value="PROTEIN_KINASE_DOM"/>
    <property type="match status" value="1"/>
</dbReference>
<evidence type="ECO:0000256" key="9">
    <source>
        <dbReference type="PROSITE-ProRule" id="PRU10141"/>
    </source>
</evidence>
<dbReference type="SMART" id="SM00220">
    <property type="entry name" value="S_TKc"/>
    <property type="match status" value="1"/>
</dbReference>
<reference evidence="12" key="1">
    <citation type="submission" date="2019-08" db="EMBL/GenBank/DDBJ databases">
        <title>The improved chromosome-level genome for the pearl oyster Pinctada fucata martensii using PacBio sequencing and Hi-C.</title>
        <authorList>
            <person name="Zheng Z."/>
        </authorList>
    </citation>
    <scope>NUCLEOTIDE SEQUENCE</scope>
    <source>
        <strain evidence="12">ZZ-2019</strain>
        <tissue evidence="12">Adductor muscle</tissue>
    </source>
</reference>
<evidence type="ECO:0000313" key="12">
    <source>
        <dbReference type="EMBL" id="KAK3098791.1"/>
    </source>
</evidence>
<dbReference type="PROSITE" id="PS00107">
    <property type="entry name" value="PROTEIN_KINASE_ATP"/>
    <property type="match status" value="1"/>
</dbReference>
<dbReference type="Proteomes" id="UP001186944">
    <property type="component" value="Unassembled WGS sequence"/>
</dbReference>
<comment type="caution">
    <text evidence="12">The sequence shown here is derived from an EMBL/GenBank/DDBJ whole genome shotgun (WGS) entry which is preliminary data.</text>
</comment>
<dbReference type="EMBL" id="VSWD01000007">
    <property type="protein sequence ID" value="KAK3098791.1"/>
    <property type="molecule type" value="Genomic_DNA"/>
</dbReference>
<comment type="catalytic activity">
    <reaction evidence="7">
        <text>L-threonyl-[protein] + ATP = O-phospho-L-threonyl-[protein] + ADP + H(+)</text>
        <dbReference type="Rhea" id="RHEA:46608"/>
        <dbReference type="Rhea" id="RHEA-COMP:11060"/>
        <dbReference type="Rhea" id="RHEA-COMP:11605"/>
        <dbReference type="ChEBI" id="CHEBI:15378"/>
        <dbReference type="ChEBI" id="CHEBI:30013"/>
        <dbReference type="ChEBI" id="CHEBI:30616"/>
        <dbReference type="ChEBI" id="CHEBI:61977"/>
        <dbReference type="ChEBI" id="CHEBI:456216"/>
        <dbReference type="EC" id="2.7.11.1"/>
    </reaction>
</comment>
<dbReference type="InterPro" id="IPR017441">
    <property type="entry name" value="Protein_kinase_ATP_BS"/>
</dbReference>
<evidence type="ECO:0000256" key="1">
    <source>
        <dbReference type="ARBA" id="ARBA00012513"/>
    </source>
</evidence>
<evidence type="ECO:0000256" key="5">
    <source>
        <dbReference type="ARBA" id="ARBA00022777"/>
    </source>
</evidence>
<evidence type="ECO:0000256" key="2">
    <source>
        <dbReference type="ARBA" id="ARBA00022527"/>
    </source>
</evidence>
<dbReference type="AlphaFoldDB" id="A0AA89C4C6"/>
<keyword evidence="3" id="KW-0808">Transferase</keyword>
<dbReference type="SUPFAM" id="SSF56112">
    <property type="entry name" value="Protein kinase-like (PK-like)"/>
    <property type="match status" value="1"/>
</dbReference>
<name>A0AA89C4C6_PINIB</name>
<gene>
    <name evidence="12" type="ORF">FSP39_023156</name>
</gene>
<dbReference type="FunFam" id="3.30.200.20:FF:000003">
    <property type="entry name" value="Non-specific serine/threonine protein kinase"/>
    <property type="match status" value="1"/>
</dbReference>
<feature type="binding site" evidence="9">
    <location>
        <position position="61"/>
    </location>
    <ligand>
        <name>ATP</name>
        <dbReference type="ChEBI" id="CHEBI:30616"/>
    </ligand>
</feature>
<evidence type="ECO:0000256" key="6">
    <source>
        <dbReference type="ARBA" id="ARBA00022840"/>
    </source>
</evidence>
<evidence type="ECO:0000256" key="4">
    <source>
        <dbReference type="ARBA" id="ARBA00022741"/>
    </source>
</evidence>
<evidence type="ECO:0000313" key="13">
    <source>
        <dbReference type="Proteomes" id="UP001186944"/>
    </source>
</evidence>
<evidence type="ECO:0000256" key="3">
    <source>
        <dbReference type="ARBA" id="ARBA00022679"/>
    </source>
</evidence>
<organism evidence="12 13">
    <name type="scientific">Pinctada imbricata</name>
    <name type="common">Atlantic pearl-oyster</name>
    <name type="synonym">Pinctada martensii</name>
    <dbReference type="NCBI Taxonomy" id="66713"/>
    <lineage>
        <taxon>Eukaryota</taxon>
        <taxon>Metazoa</taxon>
        <taxon>Spiralia</taxon>
        <taxon>Lophotrochozoa</taxon>
        <taxon>Mollusca</taxon>
        <taxon>Bivalvia</taxon>
        <taxon>Autobranchia</taxon>
        <taxon>Pteriomorphia</taxon>
        <taxon>Pterioida</taxon>
        <taxon>Pterioidea</taxon>
        <taxon>Pteriidae</taxon>
        <taxon>Pinctada</taxon>
    </lineage>
</organism>
<protein>
    <recommendedName>
        <fullName evidence="1">non-specific serine/threonine protein kinase</fullName>
        <ecNumber evidence="1">2.7.11.1</ecNumber>
    </recommendedName>
</protein>
<dbReference type="Pfam" id="PF00069">
    <property type="entry name" value="Pkinase"/>
    <property type="match status" value="1"/>
</dbReference>
<dbReference type="PIRSF" id="PIRSF000654">
    <property type="entry name" value="Integrin-linked_kinase"/>
    <property type="match status" value="1"/>
</dbReference>
<evidence type="ECO:0000256" key="10">
    <source>
        <dbReference type="RuleBase" id="RU000304"/>
    </source>
</evidence>
<dbReference type="PANTHER" id="PTHR24345">
    <property type="entry name" value="SERINE/THREONINE-PROTEIN KINASE PLK"/>
    <property type="match status" value="1"/>
</dbReference>
<keyword evidence="6 9" id="KW-0067">ATP-binding</keyword>
<dbReference type="GO" id="GO:0005634">
    <property type="term" value="C:nucleus"/>
    <property type="evidence" value="ECO:0007669"/>
    <property type="project" value="TreeGrafter"/>
</dbReference>
<keyword evidence="5" id="KW-0418">Kinase</keyword>